<gene>
    <name evidence="1" type="ORF">NCTC11165_03046</name>
</gene>
<name>A0A2X1APM9_BREDI</name>
<accession>A0A2X1APM9</accession>
<evidence type="ECO:0000313" key="1">
    <source>
        <dbReference type="EMBL" id="SPU46703.1"/>
    </source>
</evidence>
<dbReference type="AlphaFoldDB" id="A0A2X1APM9"/>
<proteinExistence type="predicted"/>
<evidence type="ECO:0000313" key="2">
    <source>
        <dbReference type="Proteomes" id="UP000250358"/>
    </source>
</evidence>
<sequence>MTLLPLGAAPLFGDQIGGDAEEERLGVADFAAGLVGRDADVGFLDDVIDGGDAEATEAGRKPSRVMAIEPIKIVSAEATLRRV</sequence>
<protein>
    <submittedName>
        <fullName evidence="1">Uncharacterized protein</fullName>
    </submittedName>
</protein>
<dbReference type="Proteomes" id="UP000250358">
    <property type="component" value="Unassembled WGS sequence"/>
</dbReference>
<organism evidence="1 2">
    <name type="scientific">Brevundimonas diminuta</name>
    <name type="common">Pseudomonas diminuta</name>
    <dbReference type="NCBI Taxonomy" id="293"/>
    <lineage>
        <taxon>Bacteria</taxon>
        <taxon>Pseudomonadati</taxon>
        <taxon>Pseudomonadota</taxon>
        <taxon>Alphaproteobacteria</taxon>
        <taxon>Caulobacterales</taxon>
        <taxon>Caulobacteraceae</taxon>
        <taxon>Brevundimonas</taxon>
    </lineage>
</organism>
<reference evidence="1 2" key="1">
    <citation type="submission" date="2018-06" db="EMBL/GenBank/DDBJ databases">
        <authorList>
            <consortium name="Pathogen Informatics"/>
            <person name="Doyle S."/>
        </authorList>
    </citation>
    <scope>NUCLEOTIDE SEQUENCE [LARGE SCALE GENOMIC DNA]</scope>
    <source>
        <strain evidence="1 2">NCTC11165</strain>
    </source>
</reference>
<dbReference type="EMBL" id="UAQM01000048">
    <property type="protein sequence ID" value="SPU46703.1"/>
    <property type="molecule type" value="Genomic_DNA"/>
</dbReference>